<gene>
    <name evidence="2" type="ORF">BCR42DRAFT_338532</name>
</gene>
<proteinExistence type="predicted"/>
<evidence type="ECO:0000313" key="3">
    <source>
        <dbReference type="Proteomes" id="UP000193560"/>
    </source>
</evidence>
<accession>A0A1X2HXM6</accession>
<evidence type="ECO:0000313" key="2">
    <source>
        <dbReference type="EMBL" id="ORZ04781.1"/>
    </source>
</evidence>
<keyword evidence="3" id="KW-1185">Reference proteome</keyword>
<comment type="caution">
    <text evidence="2">The sequence shown here is derived from an EMBL/GenBank/DDBJ whole genome shotgun (WGS) entry which is preliminary data.</text>
</comment>
<name>A0A1X2HXM6_9FUNG</name>
<evidence type="ECO:0000259" key="1">
    <source>
        <dbReference type="Pfam" id="PF12550"/>
    </source>
</evidence>
<feature type="domain" description="Transcription activator GCR1-like" evidence="1">
    <location>
        <begin position="1"/>
        <end position="45"/>
    </location>
</feature>
<dbReference type="AlphaFoldDB" id="A0A1X2HXM6"/>
<dbReference type="InterPro" id="IPR022210">
    <property type="entry name" value="TF_GCR1-like"/>
</dbReference>
<dbReference type="Pfam" id="PF12550">
    <property type="entry name" value="GCR1_C"/>
    <property type="match status" value="1"/>
</dbReference>
<sequence length="58" mass="6889">GTLWRKSSTASRYFIRRKVLYNELERSVEYDHIPLKEAAGILEGERKHGRCVLSHFQR</sequence>
<protein>
    <recommendedName>
        <fullName evidence="1">Transcription activator GCR1-like domain-containing protein</fullName>
    </recommendedName>
</protein>
<feature type="non-terminal residue" evidence="2">
    <location>
        <position position="1"/>
    </location>
</feature>
<organism evidence="2 3">
    <name type="scientific">Absidia repens</name>
    <dbReference type="NCBI Taxonomy" id="90262"/>
    <lineage>
        <taxon>Eukaryota</taxon>
        <taxon>Fungi</taxon>
        <taxon>Fungi incertae sedis</taxon>
        <taxon>Mucoromycota</taxon>
        <taxon>Mucoromycotina</taxon>
        <taxon>Mucoromycetes</taxon>
        <taxon>Mucorales</taxon>
        <taxon>Cunninghamellaceae</taxon>
        <taxon>Absidia</taxon>
    </lineage>
</organism>
<dbReference type="Proteomes" id="UP000193560">
    <property type="component" value="Unassembled WGS sequence"/>
</dbReference>
<dbReference type="EMBL" id="MCGE01000048">
    <property type="protein sequence ID" value="ORZ04781.1"/>
    <property type="molecule type" value="Genomic_DNA"/>
</dbReference>
<reference evidence="2 3" key="1">
    <citation type="submission" date="2016-07" db="EMBL/GenBank/DDBJ databases">
        <title>Pervasive Adenine N6-methylation of Active Genes in Fungi.</title>
        <authorList>
            <consortium name="DOE Joint Genome Institute"/>
            <person name="Mondo S.J."/>
            <person name="Dannebaum R.O."/>
            <person name="Kuo R.C."/>
            <person name="Labutti K."/>
            <person name="Haridas S."/>
            <person name="Kuo A."/>
            <person name="Salamov A."/>
            <person name="Ahrendt S.R."/>
            <person name="Lipzen A."/>
            <person name="Sullivan W."/>
            <person name="Andreopoulos W.B."/>
            <person name="Clum A."/>
            <person name="Lindquist E."/>
            <person name="Daum C."/>
            <person name="Ramamoorthy G.K."/>
            <person name="Gryganskyi A."/>
            <person name="Culley D."/>
            <person name="Magnuson J.K."/>
            <person name="James T.Y."/>
            <person name="O'Malley M.A."/>
            <person name="Stajich J.E."/>
            <person name="Spatafora J.W."/>
            <person name="Visel A."/>
            <person name="Grigoriev I.V."/>
        </authorList>
    </citation>
    <scope>NUCLEOTIDE SEQUENCE [LARGE SCALE GENOMIC DNA]</scope>
    <source>
        <strain evidence="2 3">NRRL 1336</strain>
    </source>
</reference>
<dbReference type="OrthoDB" id="428577at2759"/>